<reference evidence="2 3" key="1">
    <citation type="submission" date="2024-07" db="EMBL/GenBank/DDBJ databases">
        <title>Chromosome-level genome assembly of the water stick insect Ranatra chinensis (Heteroptera: Nepidae).</title>
        <authorList>
            <person name="Liu X."/>
        </authorList>
    </citation>
    <scope>NUCLEOTIDE SEQUENCE [LARGE SCALE GENOMIC DNA]</scope>
    <source>
        <strain evidence="2">Cailab_2021Rc</strain>
        <tissue evidence="2">Muscle</tissue>
    </source>
</reference>
<sequence>MGEDCKQLTRNACHPFQCCGVDGVDEWGSYVGEGNVPASCCGPHRHLILNDRNLRVCKISWNKTLLHTRGCWTVIEPLISKHSLVVMGVAIGLSLCQFYDPNQTAIDRDRPKLVRTKELGARDDRARQITVLKVWTEREEGSRWPKSKTNEVESEEQPRATANPT</sequence>
<evidence type="ECO:0000313" key="3">
    <source>
        <dbReference type="Proteomes" id="UP001558652"/>
    </source>
</evidence>
<protein>
    <submittedName>
        <fullName evidence="2">Uncharacterized protein</fullName>
    </submittedName>
</protein>
<dbReference type="InterPro" id="IPR008952">
    <property type="entry name" value="Tetraspanin_EC2_sf"/>
</dbReference>
<dbReference type="AlphaFoldDB" id="A0ABD0YXM6"/>
<feature type="region of interest" description="Disordered" evidence="1">
    <location>
        <begin position="138"/>
        <end position="165"/>
    </location>
</feature>
<dbReference type="Proteomes" id="UP001558652">
    <property type="component" value="Unassembled WGS sequence"/>
</dbReference>
<organism evidence="2 3">
    <name type="scientific">Ranatra chinensis</name>
    <dbReference type="NCBI Taxonomy" id="642074"/>
    <lineage>
        <taxon>Eukaryota</taxon>
        <taxon>Metazoa</taxon>
        <taxon>Ecdysozoa</taxon>
        <taxon>Arthropoda</taxon>
        <taxon>Hexapoda</taxon>
        <taxon>Insecta</taxon>
        <taxon>Pterygota</taxon>
        <taxon>Neoptera</taxon>
        <taxon>Paraneoptera</taxon>
        <taxon>Hemiptera</taxon>
        <taxon>Heteroptera</taxon>
        <taxon>Panheteroptera</taxon>
        <taxon>Nepomorpha</taxon>
        <taxon>Nepidae</taxon>
        <taxon>Ranatrinae</taxon>
        <taxon>Ranatra</taxon>
    </lineage>
</organism>
<evidence type="ECO:0000313" key="2">
    <source>
        <dbReference type="EMBL" id="KAL1132102.1"/>
    </source>
</evidence>
<dbReference type="Gene3D" id="1.10.1450.10">
    <property type="entry name" value="Tetraspanin"/>
    <property type="match status" value="1"/>
</dbReference>
<dbReference type="EMBL" id="JBFDAA010000005">
    <property type="protein sequence ID" value="KAL1132102.1"/>
    <property type="molecule type" value="Genomic_DNA"/>
</dbReference>
<keyword evidence="3" id="KW-1185">Reference proteome</keyword>
<accession>A0ABD0YXM6</accession>
<name>A0ABD0YXM6_9HEMI</name>
<feature type="compositionally biased region" description="Basic and acidic residues" evidence="1">
    <location>
        <begin position="138"/>
        <end position="151"/>
    </location>
</feature>
<evidence type="ECO:0000256" key="1">
    <source>
        <dbReference type="SAM" id="MobiDB-lite"/>
    </source>
</evidence>
<gene>
    <name evidence="2" type="ORF">AAG570_010060</name>
</gene>
<dbReference type="SUPFAM" id="SSF48652">
    <property type="entry name" value="Tetraspanin"/>
    <property type="match status" value="1"/>
</dbReference>
<proteinExistence type="predicted"/>
<comment type="caution">
    <text evidence="2">The sequence shown here is derived from an EMBL/GenBank/DDBJ whole genome shotgun (WGS) entry which is preliminary data.</text>
</comment>